<evidence type="ECO:0000313" key="2">
    <source>
        <dbReference type="EMBL" id="OWK47283.1"/>
    </source>
</evidence>
<dbReference type="AlphaFoldDB" id="A0A225E220"/>
<comment type="caution">
    <text evidence="2">The sequence shown here is derived from an EMBL/GenBank/DDBJ whole genome shotgun (WGS) entry which is preliminary data.</text>
</comment>
<dbReference type="InterPro" id="IPR017504">
    <property type="entry name" value="CHP03067_Planctomycetes"/>
</dbReference>
<keyword evidence="3" id="KW-1185">Reference proteome</keyword>
<keyword evidence="1" id="KW-0732">Signal</keyword>
<dbReference type="OrthoDB" id="292826at2"/>
<protein>
    <recommendedName>
        <fullName evidence="4">TIGR03067 domain-containing protein</fullName>
    </recommendedName>
</protein>
<proteinExistence type="predicted"/>
<dbReference type="EMBL" id="NIDE01000001">
    <property type="protein sequence ID" value="OWK47283.1"/>
    <property type="molecule type" value="Genomic_DNA"/>
</dbReference>
<reference evidence="3" key="1">
    <citation type="submission" date="2017-06" db="EMBL/GenBank/DDBJ databases">
        <title>Genome analysis of Fimbriiglobus ruber SP5, the first member of the order Planctomycetales with confirmed chitinolytic capability.</title>
        <authorList>
            <person name="Ravin N.V."/>
            <person name="Rakitin A.L."/>
            <person name="Ivanova A.A."/>
            <person name="Beletsky A.V."/>
            <person name="Kulichevskaya I.S."/>
            <person name="Mardanov A.V."/>
            <person name="Dedysh S.N."/>
        </authorList>
    </citation>
    <scope>NUCLEOTIDE SEQUENCE [LARGE SCALE GENOMIC DNA]</scope>
    <source>
        <strain evidence="3">SP5</strain>
    </source>
</reference>
<evidence type="ECO:0000313" key="3">
    <source>
        <dbReference type="Proteomes" id="UP000214646"/>
    </source>
</evidence>
<evidence type="ECO:0000256" key="1">
    <source>
        <dbReference type="SAM" id="SignalP"/>
    </source>
</evidence>
<sequence>MRKVLLAVCLLTAAIGLSRADEPKTDAAKKKAADKALETFAGTWDMVSVQPEGATKQARRLVFRADGTYAAQDKDGKELWAGTFELDPTANPKIWDHRSNESKKKGGDALGVYELDGDKLKLCAVGGAWKDKQWVGKPRPSEFSLKAADVVIELQRVKP</sequence>
<dbReference type="NCBIfam" id="TIGR03067">
    <property type="entry name" value="Planc_TIGR03067"/>
    <property type="match status" value="1"/>
</dbReference>
<name>A0A225E220_9BACT</name>
<organism evidence="2 3">
    <name type="scientific">Fimbriiglobus ruber</name>
    <dbReference type="NCBI Taxonomy" id="1908690"/>
    <lineage>
        <taxon>Bacteria</taxon>
        <taxon>Pseudomonadati</taxon>
        <taxon>Planctomycetota</taxon>
        <taxon>Planctomycetia</taxon>
        <taxon>Gemmatales</taxon>
        <taxon>Gemmataceae</taxon>
        <taxon>Fimbriiglobus</taxon>
    </lineage>
</organism>
<gene>
    <name evidence="2" type="ORF">FRUB_00982</name>
</gene>
<evidence type="ECO:0008006" key="4">
    <source>
        <dbReference type="Google" id="ProtNLM"/>
    </source>
</evidence>
<dbReference type="RefSeq" id="WP_088252408.1">
    <property type="nucleotide sequence ID" value="NZ_NIDE01000001.1"/>
</dbReference>
<feature type="chain" id="PRO_5012962957" description="TIGR03067 domain-containing protein" evidence="1">
    <location>
        <begin position="21"/>
        <end position="159"/>
    </location>
</feature>
<accession>A0A225E220</accession>
<dbReference type="Proteomes" id="UP000214646">
    <property type="component" value="Unassembled WGS sequence"/>
</dbReference>
<feature type="signal peptide" evidence="1">
    <location>
        <begin position="1"/>
        <end position="20"/>
    </location>
</feature>